<evidence type="ECO:0000313" key="2">
    <source>
        <dbReference type="EMBL" id="KAF9062992.1"/>
    </source>
</evidence>
<evidence type="ECO:0008006" key="4">
    <source>
        <dbReference type="Google" id="ProtNLM"/>
    </source>
</evidence>
<dbReference type="InterPro" id="IPR018247">
    <property type="entry name" value="EF_Hand_1_Ca_BS"/>
</dbReference>
<feature type="compositionally biased region" description="Polar residues" evidence="1">
    <location>
        <begin position="1"/>
        <end position="16"/>
    </location>
</feature>
<dbReference type="EMBL" id="JADNRY010000156">
    <property type="protein sequence ID" value="KAF9062992.1"/>
    <property type="molecule type" value="Genomic_DNA"/>
</dbReference>
<evidence type="ECO:0000313" key="3">
    <source>
        <dbReference type="Proteomes" id="UP000772434"/>
    </source>
</evidence>
<reference evidence="2" key="1">
    <citation type="submission" date="2020-11" db="EMBL/GenBank/DDBJ databases">
        <authorList>
            <consortium name="DOE Joint Genome Institute"/>
            <person name="Ahrendt S."/>
            <person name="Riley R."/>
            <person name="Andreopoulos W."/>
            <person name="Labutti K."/>
            <person name="Pangilinan J."/>
            <person name="Ruiz-Duenas F.J."/>
            <person name="Barrasa J.M."/>
            <person name="Sanchez-Garcia M."/>
            <person name="Camarero S."/>
            <person name="Miyauchi S."/>
            <person name="Serrano A."/>
            <person name="Linde D."/>
            <person name="Babiker R."/>
            <person name="Drula E."/>
            <person name="Ayuso-Fernandez I."/>
            <person name="Pacheco R."/>
            <person name="Padilla G."/>
            <person name="Ferreira P."/>
            <person name="Barriuso J."/>
            <person name="Kellner H."/>
            <person name="Castanera R."/>
            <person name="Alfaro M."/>
            <person name="Ramirez L."/>
            <person name="Pisabarro A.G."/>
            <person name="Kuo A."/>
            <person name="Tritt A."/>
            <person name="Lipzen A."/>
            <person name="He G."/>
            <person name="Yan M."/>
            <person name="Ng V."/>
            <person name="Cullen D."/>
            <person name="Martin F."/>
            <person name="Rosso M.-N."/>
            <person name="Henrissat B."/>
            <person name="Hibbett D."/>
            <person name="Martinez A.T."/>
            <person name="Grigoriev I.V."/>
        </authorList>
    </citation>
    <scope>NUCLEOTIDE SEQUENCE</scope>
    <source>
        <strain evidence="2">AH 40177</strain>
    </source>
</reference>
<organism evidence="2 3">
    <name type="scientific">Rhodocollybia butyracea</name>
    <dbReference type="NCBI Taxonomy" id="206335"/>
    <lineage>
        <taxon>Eukaryota</taxon>
        <taxon>Fungi</taxon>
        <taxon>Dikarya</taxon>
        <taxon>Basidiomycota</taxon>
        <taxon>Agaricomycotina</taxon>
        <taxon>Agaricomycetes</taxon>
        <taxon>Agaricomycetidae</taxon>
        <taxon>Agaricales</taxon>
        <taxon>Marasmiineae</taxon>
        <taxon>Omphalotaceae</taxon>
        <taxon>Rhodocollybia</taxon>
    </lineage>
</organism>
<dbReference type="PROSITE" id="PS00018">
    <property type="entry name" value="EF_HAND_1"/>
    <property type="match status" value="1"/>
</dbReference>
<feature type="compositionally biased region" description="Basic and acidic residues" evidence="1">
    <location>
        <begin position="875"/>
        <end position="889"/>
    </location>
</feature>
<dbReference type="Proteomes" id="UP000772434">
    <property type="component" value="Unassembled WGS sequence"/>
</dbReference>
<feature type="region of interest" description="Disordered" evidence="1">
    <location>
        <begin position="40"/>
        <end position="190"/>
    </location>
</feature>
<comment type="caution">
    <text evidence="2">The sequence shown here is derived from an EMBL/GenBank/DDBJ whole genome shotgun (WGS) entry which is preliminary data.</text>
</comment>
<dbReference type="OrthoDB" id="3222020at2759"/>
<keyword evidence="3" id="KW-1185">Reference proteome</keyword>
<feature type="compositionally biased region" description="Low complexity" evidence="1">
    <location>
        <begin position="104"/>
        <end position="125"/>
    </location>
</feature>
<gene>
    <name evidence="2" type="ORF">BDP27DRAFT_1335820</name>
</gene>
<accession>A0A9P5PGY2</accession>
<sequence length="1051" mass="119877">MNTTTFQPPYTYSNGGRTPKGTASMDSFVDFNMNNEELRLPTTRKGFSSPLSLFRNRKKSAGDLRDKTPPRPVSNVHNDTFDPYASRETQLRALPPLPRSEPTSASFQPLSSASSSASSQGPQGLYAPLRMSPEASVSEFNSSLPPQVYEGLPNPYDSNEASLAPLHANHGPPMVYPSPPPQPQNALDTAPPVVYPSPPLQPQNALDAALQKNGQNMIDESHMLDQNLAPELFLAEGVAMKSSAMKTNGMIHTPHHKQSIEIMKKIALSGATHLNDAEAVLEEFTASPVWDEGKEMAQTLLEPAKDVVQLFDALTPFVPMLIVAKSVFSIIVQKELDRRQNDKNMGIIVLTITKFWYTLCDLNVIFKIQSSKTYTDFHELAKNVVDKMNEFGNFQNIYRKHGHIVHTIKSLPYKTKITAFIDAFKDFQAQLQTLLAQFSALTINNVDQKTDQLNQKMDKIIAAINTLSPTERRMQEKIEDYGGEEEAFRNPRFLNEISSELGTKLTTQLTSILREDLDSQLESNKAMFKLQLEQTTKDMEQTIERSTDAILTQMDSGPHELIQNDEVKEIWKEMKWRLSCKTRHFVDALHHYYVQKFSEHQKSKGEPHPDQWTLKFTGRAIFQPAIGDAIDSDASGYISIDEINRFTAHCPKSWSIPIFLAHAAVGWYQNSLVYRSRCVNALHRIERCTKRMLPRNRKHIRPYFENWEALWLIVDSLNTDTFQHQQEDLRFQFEKLTLYRRKFMEQIDEQLKSNLSRTSYRMHGSEDVRVVMGTSRCEALVLPMLMLLLERHARIIETAENFILDDREFQDMIMSIRSVTYAFGKRYSILTEGWRQQRFDIPLQISSFAYGIFVNWHTNFRSTPYEPEYPELHVQESTRHNRHSSRIDEPGPVEDSLTYELPVQPSADELRRLRAAVRPRSSNTKKNDVKAKERYGSMRMKTKRLSRLGMNVEPKSPAIDVVDSHVARGPKRPNSAYQFEFADPDGVLRAINTSEIDVSGYASADSSEVHISYTKGKILTLDDRIRSVEEEINGMKNMLVQLLAISKSQGQ</sequence>
<feature type="region of interest" description="Disordered" evidence="1">
    <location>
        <begin position="1"/>
        <end position="23"/>
    </location>
</feature>
<proteinExistence type="predicted"/>
<feature type="compositionally biased region" description="Basic and acidic residues" evidence="1">
    <location>
        <begin position="60"/>
        <end position="69"/>
    </location>
</feature>
<evidence type="ECO:0000256" key="1">
    <source>
        <dbReference type="SAM" id="MobiDB-lite"/>
    </source>
</evidence>
<dbReference type="AlphaFoldDB" id="A0A9P5PGY2"/>
<name>A0A9P5PGY2_9AGAR</name>
<feature type="region of interest" description="Disordered" evidence="1">
    <location>
        <begin position="875"/>
        <end position="896"/>
    </location>
</feature>
<feature type="compositionally biased region" description="Pro residues" evidence="1">
    <location>
        <begin position="174"/>
        <end position="183"/>
    </location>
</feature>
<protein>
    <recommendedName>
        <fullName evidence="4">EF-hand domain-containing protein</fullName>
    </recommendedName>
</protein>